<feature type="compositionally biased region" description="Low complexity" evidence="1">
    <location>
        <begin position="350"/>
        <end position="359"/>
    </location>
</feature>
<accession>A0A0R1GTP2</accession>
<feature type="domain" description="DUF5776" evidence="2">
    <location>
        <begin position="453"/>
        <end position="517"/>
    </location>
</feature>
<reference evidence="3 4" key="1">
    <citation type="journal article" date="2015" name="Genome Announc.">
        <title>Expanding the biotechnology potential of lactobacilli through comparative genomics of 213 strains and associated genera.</title>
        <authorList>
            <person name="Sun Z."/>
            <person name="Harris H.M."/>
            <person name="McCann A."/>
            <person name="Guo C."/>
            <person name="Argimon S."/>
            <person name="Zhang W."/>
            <person name="Yang X."/>
            <person name="Jeffery I.B."/>
            <person name="Cooney J.C."/>
            <person name="Kagawa T.F."/>
            <person name="Liu W."/>
            <person name="Song Y."/>
            <person name="Salvetti E."/>
            <person name="Wrobel A."/>
            <person name="Rasinkangas P."/>
            <person name="Parkhill J."/>
            <person name="Rea M.C."/>
            <person name="O'Sullivan O."/>
            <person name="Ritari J."/>
            <person name="Douillard F.P."/>
            <person name="Paul Ross R."/>
            <person name="Yang R."/>
            <person name="Briner A.E."/>
            <person name="Felis G.E."/>
            <person name="de Vos W.M."/>
            <person name="Barrangou R."/>
            <person name="Klaenhammer T.R."/>
            <person name="Caufield P.W."/>
            <person name="Cui Y."/>
            <person name="Zhang H."/>
            <person name="O'Toole P.W."/>
        </authorList>
    </citation>
    <scope>NUCLEOTIDE SEQUENCE [LARGE SCALE GENOMIC DNA]</scope>
    <source>
        <strain evidence="3 4">ATCC 53295</strain>
    </source>
</reference>
<evidence type="ECO:0000313" key="4">
    <source>
        <dbReference type="Proteomes" id="UP000051176"/>
    </source>
</evidence>
<dbReference type="Proteomes" id="UP000051176">
    <property type="component" value="Unassembled WGS sequence"/>
</dbReference>
<dbReference type="AlphaFoldDB" id="A0A0R1GTP2"/>
<dbReference type="PATRIC" id="fig|1267003.4.peg.189"/>
<dbReference type="InterPro" id="IPR044081">
    <property type="entry name" value="DUF5776"/>
</dbReference>
<keyword evidence="4" id="KW-1185">Reference proteome</keyword>
<evidence type="ECO:0000256" key="1">
    <source>
        <dbReference type="SAM" id="MobiDB-lite"/>
    </source>
</evidence>
<gene>
    <name evidence="3" type="ORF">FD07_GL000188</name>
</gene>
<evidence type="ECO:0000313" key="3">
    <source>
        <dbReference type="EMBL" id="KRK37549.1"/>
    </source>
</evidence>
<dbReference type="STRING" id="357278.IV61_GL001416"/>
<sequence length="590" mass="65794">MKQVADANSIVKIQKNLTDYSPLLKVANYFDGLIVNNQTNLNQQDMVEITTALLTNRSSAGELQALGFSNDNVNTDGLSTVLDTISSFDSAPKIQYLILNRNPLPDLTAWTNFKESTNKQKIGNLNASVLKNKDGSRITEGKTTAPQTLKGTTLKVPYSLFSEYTQANDPQSENSYAAIRAYKNDPDWNDDEILLKYYPDDGPLSGEIVPDASSDSVTTTINSMGEDDNTWDVSQVNAVDANYSQTDDYPRYLMQVSPADIKDIISSDTYKKYTYLMPNGKISTSVPENVTDADMLNIVNVPTNAKEVKIRVVVICYSPSSSNESSTYTQIYTIPIKQKAVTPTTPTADSSSNSSNSESITADTGQPKAKKQSVIYATKKIGLYNTPNFSAKTRQVWYPKQPRIYRPMFKVTGYAKSTNGTPRYLVKDVNRESKTFGRTGYVTTRSAYVSPAYYQQKSGKVTVIAPHGINAYQKQNFTQKINHYRQGQVLTVKKIVRHNLTTRYVLEDGSYITANKKNAQSGRVAMATKVRTKTTVNLYRDVNSKHHLKSYRKNTVIVIKGWDYSMNGAKRYRVASGYITANTKLVKVIK</sequence>
<evidence type="ECO:0000259" key="2">
    <source>
        <dbReference type="Pfam" id="PF19087"/>
    </source>
</evidence>
<organism evidence="3 4">
    <name type="scientific">Levilactobacillus parabrevis ATCC 53295</name>
    <dbReference type="NCBI Taxonomy" id="1267003"/>
    <lineage>
        <taxon>Bacteria</taxon>
        <taxon>Bacillati</taxon>
        <taxon>Bacillota</taxon>
        <taxon>Bacilli</taxon>
        <taxon>Lactobacillales</taxon>
        <taxon>Lactobacillaceae</taxon>
        <taxon>Levilactobacillus</taxon>
    </lineage>
</organism>
<feature type="region of interest" description="Disordered" evidence="1">
    <location>
        <begin position="342"/>
        <end position="366"/>
    </location>
</feature>
<name>A0A0R1GTP2_9LACO</name>
<feature type="domain" description="DUF5776" evidence="2">
    <location>
        <begin position="528"/>
        <end position="586"/>
    </location>
</feature>
<dbReference type="RefSeq" id="WP_020088287.1">
    <property type="nucleotide sequence ID" value="NZ_AZCZ01000010.1"/>
</dbReference>
<dbReference type="OrthoDB" id="2329141at2"/>
<dbReference type="Pfam" id="PF19087">
    <property type="entry name" value="DUF5776"/>
    <property type="match status" value="2"/>
</dbReference>
<dbReference type="EMBL" id="AZCZ01000010">
    <property type="protein sequence ID" value="KRK37549.1"/>
    <property type="molecule type" value="Genomic_DNA"/>
</dbReference>
<comment type="caution">
    <text evidence="3">The sequence shown here is derived from an EMBL/GenBank/DDBJ whole genome shotgun (WGS) entry which is preliminary data.</text>
</comment>
<protein>
    <recommendedName>
        <fullName evidence="2">DUF5776 domain-containing protein</fullName>
    </recommendedName>
</protein>
<proteinExistence type="predicted"/>